<keyword evidence="3" id="KW-1185">Reference proteome</keyword>
<feature type="region of interest" description="Disordered" evidence="1">
    <location>
        <begin position="41"/>
        <end position="266"/>
    </location>
</feature>
<organism evidence="2 3">
    <name type="scientific">Ciceribacter selenitireducens ATCC BAA-1503</name>
    <dbReference type="NCBI Taxonomy" id="1336235"/>
    <lineage>
        <taxon>Bacteria</taxon>
        <taxon>Pseudomonadati</taxon>
        <taxon>Pseudomonadota</taxon>
        <taxon>Alphaproteobacteria</taxon>
        <taxon>Hyphomicrobiales</taxon>
        <taxon>Rhizobiaceae</taxon>
        <taxon>Ciceribacter</taxon>
    </lineage>
</organism>
<feature type="compositionally biased region" description="Basic and acidic residues" evidence="1">
    <location>
        <begin position="74"/>
        <end position="86"/>
    </location>
</feature>
<dbReference type="Proteomes" id="UP000254764">
    <property type="component" value="Unassembled WGS sequence"/>
</dbReference>
<proteinExistence type="predicted"/>
<evidence type="ECO:0000256" key="1">
    <source>
        <dbReference type="SAM" id="MobiDB-lite"/>
    </source>
</evidence>
<evidence type="ECO:0000313" key="2">
    <source>
        <dbReference type="EMBL" id="SSC66972.1"/>
    </source>
</evidence>
<feature type="compositionally biased region" description="Basic and acidic residues" evidence="1">
    <location>
        <begin position="176"/>
        <end position="190"/>
    </location>
</feature>
<dbReference type="EMBL" id="UEYP01000003">
    <property type="protein sequence ID" value="SSC66972.1"/>
    <property type="molecule type" value="Genomic_DNA"/>
</dbReference>
<protein>
    <submittedName>
        <fullName evidence="2">Uncharacterized protein</fullName>
    </submittedName>
</protein>
<dbReference type="Gene3D" id="3.30.1150.10">
    <property type="match status" value="1"/>
</dbReference>
<dbReference type="AlphaFoldDB" id="A0A376AGM2"/>
<feature type="compositionally biased region" description="Basic and acidic residues" evidence="1">
    <location>
        <begin position="112"/>
        <end position="148"/>
    </location>
</feature>
<gene>
    <name evidence="2" type="ORF">RHIZ70_2680</name>
</gene>
<sequence length="362" mass="38380">MLHGLALTFALVSIGAPESFDVADVEALPVEIVPIEEITQIQQGDKSAPVAEKSAPVPTKKPTSVADAQNIGENKVDLKSVPKPAEKPTNAESSAAPEKVEKVQPTQDDVTNDIKDIIKEETVAEKPVEVAKAEPPKPELTPEPKPEPPAEQAPPEEAAAEEIPLPDNVPVPSAKPKPEKPKPAEAKPAETKPSQSETAKAENKKKDVKTQETAKSKSAKESDFNADEVAALLNKNDPTAGGAKASPDKAAFGGKTTTGGSKLSQSEMDALRGQIQNNWSVIPGLADAADVRIRVKFQLDESGQLIGEPEVTATGGTPQTQQVLMGGARRAVLRSAPFKNLPQDKYDAWSEVIVNFDPSELM</sequence>
<feature type="compositionally biased region" description="Basic and acidic residues" evidence="1">
    <location>
        <begin position="199"/>
        <end position="223"/>
    </location>
</feature>
<evidence type="ECO:0000313" key="3">
    <source>
        <dbReference type="Proteomes" id="UP000254764"/>
    </source>
</evidence>
<dbReference type="STRING" id="1336235.GCA_000518785_02205"/>
<reference evidence="3" key="1">
    <citation type="submission" date="2018-07" db="EMBL/GenBank/DDBJ databases">
        <authorList>
            <person name="Peiro R."/>
            <person name="Begona"/>
            <person name="Cbmso G."/>
            <person name="Lopez M."/>
            <person name="Gonzalez S."/>
        </authorList>
    </citation>
    <scope>NUCLEOTIDE SEQUENCE [LARGE SCALE GENOMIC DNA]</scope>
</reference>
<feature type="compositionally biased region" description="Low complexity" evidence="1">
    <location>
        <begin position="153"/>
        <end position="166"/>
    </location>
</feature>
<name>A0A376AGM2_9HYPH</name>
<accession>A0A376AGM2</accession>